<evidence type="ECO:0000313" key="1">
    <source>
        <dbReference type="EMBL" id="QRD04766.1"/>
    </source>
</evidence>
<name>A0A7U2FKB7_PHANO</name>
<reference evidence="2" key="1">
    <citation type="journal article" date="2021" name="BMC Genomics">
        <title>Chromosome-level genome assembly and manually-curated proteome of model necrotroph Parastagonospora nodorum Sn15 reveals a genome-wide trove of candidate effector homologs, and redundancy of virulence-related functions within an accessory chromosome.</title>
        <authorList>
            <person name="Bertazzoni S."/>
            <person name="Jones D.A.B."/>
            <person name="Phan H.T."/>
            <person name="Tan K.-C."/>
            <person name="Hane J.K."/>
        </authorList>
    </citation>
    <scope>NUCLEOTIDE SEQUENCE [LARGE SCALE GENOMIC DNA]</scope>
    <source>
        <strain evidence="2">SN15 / ATCC MYA-4574 / FGSC 10173)</strain>
    </source>
</reference>
<keyword evidence="2" id="KW-1185">Reference proteome</keyword>
<protein>
    <submittedName>
        <fullName evidence="1">Uncharacterized protein</fullName>
    </submittedName>
</protein>
<dbReference type="Proteomes" id="UP000663193">
    <property type="component" value="Chromosome 17"/>
</dbReference>
<evidence type="ECO:0000313" key="2">
    <source>
        <dbReference type="Proteomes" id="UP000663193"/>
    </source>
</evidence>
<proteinExistence type="predicted"/>
<gene>
    <name evidence="1" type="ORF">JI435_107020</name>
</gene>
<accession>A0A7U2FKB7</accession>
<organism evidence="1 2">
    <name type="scientific">Phaeosphaeria nodorum (strain SN15 / ATCC MYA-4574 / FGSC 10173)</name>
    <name type="common">Glume blotch fungus</name>
    <name type="synonym">Parastagonospora nodorum</name>
    <dbReference type="NCBI Taxonomy" id="321614"/>
    <lineage>
        <taxon>Eukaryota</taxon>
        <taxon>Fungi</taxon>
        <taxon>Dikarya</taxon>
        <taxon>Ascomycota</taxon>
        <taxon>Pezizomycotina</taxon>
        <taxon>Dothideomycetes</taxon>
        <taxon>Pleosporomycetidae</taxon>
        <taxon>Pleosporales</taxon>
        <taxon>Pleosporineae</taxon>
        <taxon>Phaeosphaeriaceae</taxon>
        <taxon>Parastagonospora</taxon>
    </lineage>
</organism>
<dbReference type="VEuPathDB" id="FungiDB:JI435_107020"/>
<sequence>VRLSLLASQTAAMSGSVFSLLNSAMRSSARARVETRLSTKDLTRSSWASRVPTAVRAMCTGSLAKILRRKNSDLSFHIAEDLCIYRHVCNARDERQQAFWCTCLAWVHEPAIV</sequence>
<dbReference type="AlphaFoldDB" id="A0A7U2FKB7"/>
<feature type="non-terminal residue" evidence="1">
    <location>
        <position position="1"/>
    </location>
</feature>
<dbReference type="EMBL" id="CP069039">
    <property type="protein sequence ID" value="QRD04766.1"/>
    <property type="molecule type" value="Genomic_DNA"/>
</dbReference>